<accession>A0A5B0S8F0</accession>
<comment type="caution">
    <text evidence="2">The sequence shown here is derived from an EMBL/GenBank/DDBJ whole genome shotgun (WGS) entry which is preliminary data.</text>
</comment>
<name>A0A5B0S8F0_PUCGR</name>
<evidence type="ECO:0000313" key="2">
    <source>
        <dbReference type="EMBL" id="KAA1133373.1"/>
    </source>
</evidence>
<reference evidence="2 3" key="1">
    <citation type="submission" date="2019-05" db="EMBL/GenBank/DDBJ databases">
        <title>Emergence of the Ug99 lineage of the wheat stem rust pathogen through somatic hybridization.</title>
        <authorList>
            <person name="Li F."/>
            <person name="Upadhyaya N.M."/>
            <person name="Sperschneider J."/>
            <person name="Matny O."/>
            <person name="Nguyen-Phuc H."/>
            <person name="Mago R."/>
            <person name="Raley C."/>
            <person name="Miller M.E."/>
            <person name="Silverstein K.A.T."/>
            <person name="Henningsen E."/>
            <person name="Hirsch C.D."/>
            <person name="Visser B."/>
            <person name="Pretorius Z.A."/>
            <person name="Steffenson B.J."/>
            <person name="Schwessinger B."/>
            <person name="Dodds P.N."/>
            <person name="Figueroa M."/>
        </authorList>
    </citation>
    <scope>NUCLEOTIDE SEQUENCE [LARGE SCALE GENOMIC DNA]</scope>
    <source>
        <strain evidence="2 3">Ug99</strain>
    </source>
</reference>
<dbReference type="Proteomes" id="UP000325313">
    <property type="component" value="Unassembled WGS sequence"/>
</dbReference>
<gene>
    <name evidence="2" type="ORF">PGTUg99_028323</name>
</gene>
<dbReference type="EMBL" id="VDEP01000072">
    <property type="protein sequence ID" value="KAA1133373.1"/>
    <property type="molecule type" value="Genomic_DNA"/>
</dbReference>
<organism evidence="2 3">
    <name type="scientific">Puccinia graminis f. sp. tritici</name>
    <dbReference type="NCBI Taxonomy" id="56615"/>
    <lineage>
        <taxon>Eukaryota</taxon>
        <taxon>Fungi</taxon>
        <taxon>Dikarya</taxon>
        <taxon>Basidiomycota</taxon>
        <taxon>Pucciniomycotina</taxon>
        <taxon>Pucciniomycetes</taxon>
        <taxon>Pucciniales</taxon>
        <taxon>Pucciniaceae</taxon>
        <taxon>Puccinia</taxon>
    </lineage>
</organism>
<feature type="region of interest" description="Disordered" evidence="1">
    <location>
        <begin position="158"/>
        <end position="181"/>
    </location>
</feature>
<evidence type="ECO:0000313" key="3">
    <source>
        <dbReference type="Proteomes" id="UP000325313"/>
    </source>
</evidence>
<sequence length="181" mass="20333">MPTQLTSLQLPSLSQLLKAVGTRCIEEGHRPGIGITGQRTCVLSSCSTRRGQIAARFYYTAVHRCSCLEFEMALIRGWDVRWPMLDIGGGFHCHTSFESLQRKKKDTGINRLIMPSRLTPLAHNNRTKCPKFKPDESGQLRRNGRLAATAQYNPQFDQIRLDRPGPPIPAGNQESLRCEIS</sequence>
<evidence type="ECO:0000256" key="1">
    <source>
        <dbReference type="SAM" id="MobiDB-lite"/>
    </source>
</evidence>
<proteinExistence type="predicted"/>
<protein>
    <submittedName>
        <fullName evidence="2">Uncharacterized protein</fullName>
    </submittedName>
</protein>
<dbReference type="AlphaFoldDB" id="A0A5B0S8F0"/>